<proteinExistence type="predicted"/>
<dbReference type="AlphaFoldDB" id="A0A7D9LBF6"/>
<organism evidence="1 2">
    <name type="scientific">Paramuricea clavata</name>
    <name type="common">Red gorgonian</name>
    <name type="synonym">Violescent sea-whip</name>
    <dbReference type="NCBI Taxonomy" id="317549"/>
    <lineage>
        <taxon>Eukaryota</taxon>
        <taxon>Metazoa</taxon>
        <taxon>Cnidaria</taxon>
        <taxon>Anthozoa</taxon>
        <taxon>Octocorallia</taxon>
        <taxon>Malacalcyonacea</taxon>
        <taxon>Plexauridae</taxon>
        <taxon>Paramuricea</taxon>
    </lineage>
</organism>
<sequence>FSTVDVNLARFNLFSIGQYSESTMPCTKDVLLIHTKRASYQAYLWRNALQATLSPPPISEFGWEINNGNVRVKWMTMPAAPDGILENVNCGCKSGCSTRR</sequence>
<feature type="non-terminal residue" evidence="1">
    <location>
        <position position="1"/>
    </location>
</feature>
<dbReference type="OrthoDB" id="8195485at2759"/>
<dbReference type="Proteomes" id="UP001152795">
    <property type="component" value="Unassembled WGS sequence"/>
</dbReference>
<keyword evidence="2" id="KW-1185">Reference proteome</keyword>
<accession>A0A7D9LBF6</accession>
<evidence type="ECO:0000313" key="1">
    <source>
        <dbReference type="EMBL" id="CAB4029568.1"/>
    </source>
</evidence>
<name>A0A7D9LBF6_PARCT</name>
<evidence type="ECO:0000313" key="2">
    <source>
        <dbReference type="Proteomes" id="UP001152795"/>
    </source>
</evidence>
<dbReference type="EMBL" id="CACRXK020016256">
    <property type="protein sequence ID" value="CAB4029568.1"/>
    <property type="molecule type" value="Genomic_DNA"/>
</dbReference>
<protein>
    <submittedName>
        <fullName evidence="1">Uncharacterized protein</fullName>
    </submittedName>
</protein>
<reference evidence="1" key="1">
    <citation type="submission" date="2020-04" db="EMBL/GenBank/DDBJ databases">
        <authorList>
            <person name="Alioto T."/>
            <person name="Alioto T."/>
            <person name="Gomez Garrido J."/>
        </authorList>
    </citation>
    <scope>NUCLEOTIDE SEQUENCE</scope>
    <source>
        <strain evidence="1">A484AB</strain>
    </source>
</reference>
<gene>
    <name evidence="1" type="ORF">PACLA_8A046194</name>
</gene>
<comment type="caution">
    <text evidence="1">The sequence shown here is derived from an EMBL/GenBank/DDBJ whole genome shotgun (WGS) entry which is preliminary data.</text>
</comment>